<evidence type="ECO:0000313" key="4">
    <source>
        <dbReference type="Proteomes" id="UP001527882"/>
    </source>
</evidence>
<dbReference type="RefSeq" id="WP_269884247.1">
    <property type="nucleotide sequence ID" value="NZ_JAQAGZ010000019.1"/>
</dbReference>
<proteinExistence type="predicted"/>
<reference evidence="3 4" key="1">
    <citation type="submission" date="2022-12" db="EMBL/GenBank/DDBJ databases">
        <title>Draft genome sequence of Paenibacillus sp. dW9.</title>
        <authorList>
            <person name="Choi E.-W."/>
            <person name="Kim D.-U."/>
        </authorList>
    </citation>
    <scope>NUCLEOTIDE SEQUENCE [LARGE SCALE GENOMIC DNA]</scope>
    <source>
        <strain evidence="4">dW9</strain>
    </source>
</reference>
<dbReference type="EMBL" id="JAQAGZ010000019">
    <property type="protein sequence ID" value="MCZ8515715.1"/>
    <property type="molecule type" value="Genomic_DNA"/>
</dbReference>
<name>A0ABT4QFQ8_9BACL</name>
<evidence type="ECO:0000313" key="3">
    <source>
        <dbReference type="EMBL" id="MCZ8515715.1"/>
    </source>
</evidence>
<evidence type="ECO:0000256" key="1">
    <source>
        <dbReference type="SAM" id="SignalP"/>
    </source>
</evidence>
<organism evidence="3 4">
    <name type="scientific">Paenibacillus gyeongsangnamensis</name>
    <dbReference type="NCBI Taxonomy" id="3388067"/>
    <lineage>
        <taxon>Bacteria</taxon>
        <taxon>Bacillati</taxon>
        <taxon>Bacillota</taxon>
        <taxon>Bacilli</taxon>
        <taxon>Bacillales</taxon>
        <taxon>Paenibacillaceae</taxon>
        <taxon>Paenibacillus</taxon>
    </lineage>
</organism>
<dbReference type="InterPro" id="IPR012854">
    <property type="entry name" value="Cu_amine_oxidase-like_N"/>
</dbReference>
<keyword evidence="4" id="KW-1185">Reference proteome</keyword>
<gene>
    <name evidence="3" type="ORF">O9H85_25545</name>
</gene>
<evidence type="ECO:0000259" key="2">
    <source>
        <dbReference type="Pfam" id="PF07833"/>
    </source>
</evidence>
<protein>
    <submittedName>
        <fullName evidence="3">Stalk domain-containing protein</fullName>
    </submittedName>
</protein>
<dbReference type="Proteomes" id="UP001527882">
    <property type="component" value="Unassembled WGS sequence"/>
</dbReference>
<feature type="signal peptide" evidence="1">
    <location>
        <begin position="1"/>
        <end position="22"/>
    </location>
</feature>
<feature type="domain" description="Copper amine oxidase-like N-terminal" evidence="2">
    <location>
        <begin position="52"/>
        <end position="84"/>
    </location>
</feature>
<accession>A0ABT4QFQ8</accession>
<feature type="chain" id="PRO_5047060191" evidence="1">
    <location>
        <begin position="23"/>
        <end position="210"/>
    </location>
</feature>
<dbReference type="Pfam" id="PF07833">
    <property type="entry name" value="Cu_amine_oxidN1"/>
    <property type="match status" value="1"/>
</dbReference>
<comment type="caution">
    <text evidence="3">The sequence shown here is derived from an EMBL/GenBank/DDBJ whole genome shotgun (WGS) entry which is preliminary data.</text>
</comment>
<sequence length="210" mass="23176">MKRFVLGALFGALLAGTTTIYAADDIRAVLFPVQIEFNGVTKDLGSGYAVLNYDGHTYVPLRFMAENLGAGALYDAANKKVSVASEPKNAPDAEKKVWAVKYRMERGMESKDVKAVLGDPSFVTWIDSSRQQVSRYDFGAKSDYQFGGLNSDVTGLRQGTLDAQLFIRWTPNGQVDRYDLWYVQKGSDGTRSIYTYIVYPDGSTGGALYE</sequence>
<keyword evidence="1" id="KW-0732">Signal</keyword>